<sequence>MKVRLVFVMFVLLALSIQAMPLRVGFVYVGPTDDGGWSQKHDEGRLYLEKVFGHEIETEYAENVVEGEQDLEIMRSFAEHDFDIVFSTSFGFMDDVVEIAANYPKTIFMHCSGYKTSENLGTYFGRIYEPGYLTGLIAGSLTKSNIIGYVATFKIPEVIRGINAFAIGVEKVNPDARIHVIWTETWFDPSEEEEAAIALMDIGADIIAQSQDSPAAVQAAGNRGIYAIGYNTDMSAFSPKTFLASPVWNWGVFYERVVREVMDKKWKSYQYWGGIKDKIVDISMSSLVPQTIADIVVAEREKIISSDLHPFEGPLYDQSGNMRYAAGERPSDEELLSMDWFVRNVVGEPK</sequence>
<dbReference type="KEGG" id="minf:MESINF_0795"/>
<organism evidence="3 4">
    <name type="scientific">Mesotoga infera</name>
    <dbReference type="NCBI Taxonomy" id="1236046"/>
    <lineage>
        <taxon>Bacteria</taxon>
        <taxon>Thermotogati</taxon>
        <taxon>Thermotogota</taxon>
        <taxon>Thermotogae</taxon>
        <taxon>Kosmotogales</taxon>
        <taxon>Kosmotogaceae</taxon>
        <taxon>Mesotoga</taxon>
    </lineage>
</organism>
<evidence type="ECO:0000259" key="2">
    <source>
        <dbReference type="Pfam" id="PF02608"/>
    </source>
</evidence>
<dbReference type="Pfam" id="PF02608">
    <property type="entry name" value="Bmp"/>
    <property type="match status" value="1"/>
</dbReference>
<feature type="domain" description="ABC transporter substrate-binding protein PnrA-like" evidence="2">
    <location>
        <begin position="23"/>
        <end position="305"/>
    </location>
</feature>
<reference evidence="3 4" key="1">
    <citation type="submission" date="2017-01" db="EMBL/GenBank/DDBJ databases">
        <authorList>
            <person name="Erauso G."/>
        </authorList>
    </citation>
    <scope>NUCLEOTIDE SEQUENCE [LARGE SCALE GENOMIC DNA]</scope>
    <source>
        <strain evidence="3">MESINF1</strain>
    </source>
</reference>
<accession>A0A7Z7LDZ0</accession>
<dbReference type="EMBL" id="LS974202">
    <property type="protein sequence ID" value="SSC12244.1"/>
    <property type="molecule type" value="Genomic_DNA"/>
</dbReference>
<dbReference type="RefSeq" id="WP_231936846.1">
    <property type="nucleotide sequence ID" value="NZ_LS974202.1"/>
</dbReference>
<dbReference type="GO" id="GO:0005886">
    <property type="term" value="C:plasma membrane"/>
    <property type="evidence" value="ECO:0007669"/>
    <property type="project" value="InterPro"/>
</dbReference>
<dbReference type="Gene3D" id="3.40.50.2300">
    <property type="match status" value="2"/>
</dbReference>
<keyword evidence="4" id="KW-1185">Reference proteome</keyword>
<keyword evidence="1" id="KW-0732">Signal</keyword>
<dbReference type="AlphaFoldDB" id="A0A7Z7LDZ0"/>
<protein>
    <submittedName>
        <fullName evidence="3">Purine-binding protein BAB2_0673</fullName>
    </submittedName>
</protein>
<evidence type="ECO:0000313" key="3">
    <source>
        <dbReference type="EMBL" id="SSC12244.1"/>
    </source>
</evidence>
<dbReference type="Proteomes" id="UP000250796">
    <property type="component" value="Chromosome MESINF"/>
</dbReference>
<dbReference type="InterPro" id="IPR003760">
    <property type="entry name" value="PnrA-like"/>
</dbReference>
<gene>
    <name evidence="3" type="ORF">MESINF_0795</name>
</gene>
<dbReference type="PANTHER" id="PTHR43208">
    <property type="entry name" value="ABC TRANSPORTER SUBSTRATE-BINDING PROTEIN"/>
    <property type="match status" value="1"/>
</dbReference>
<name>A0A7Z7LDZ0_9BACT</name>
<evidence type="ECO:0000256" key="1">
    <source>
        <dbReference type="ARBA" id="ARBA00022729"/>
    </source>
</evidence>
<evidence type="ECO:0000313" key="4">
    <source>
        <dbReference type="Proteomes" id="UP000250796"/>
    </source>
</evidence>
<dbReference type="CDD" id="cd19963">
    <property type="entry name" value="PBP1_BMP-like"/>
    <property type="match status" value="1"/>
</dbReference>
<dbReference type="PANTHER" id="PTHR43208:SF1">
    <property type="entry name" value="ABC TRANSPORTER SUBSTRATE-BINDING PROTEIN"/>
    <property type="match status" value="1"/>
</dbReference>
<dbReference type="InterPro" id="IPR052910">
    <property type="entry name" value="ABC-Purine-Binding"/>
</dbReference>
<proteinExistence type="predicted"/>